<evidence type="ECO:0000313" key="3">
    <source>
        <dbReference type="Proteomes" id="UP000002376"/>
    </source>
</evidence>
<keyword evidence="2" id="KW-0378">Hydrolase</keyword>
<accession>D5U0I9</accession>
<dbReference type="HOGENOM" id="CLU_026821_3_2_2"/>
<reference evidence="3" key="2">
    <citation type="journal article" date="2010" name="Stand. Genomic Sci.">
        <title>Complete genome sequence of Thermosphaera aggregans type strain (M11TLT).</title>
        <authorList>
            <person name="Spring S."/>
            <person name="Rachel R."/>
            <person name="Lapidus A."/>
            <person name="Davenport K."/>
            <person name="Tice H."/>
            <person name="Copeland A."/>
            <person name="Cheng J.-F."/>
            <person name="Lucas S."/>
            <person name="Chen F."/>
            <person name="Nolan M."/>
            <person name="Bruce D."/>
            <person name="Goodwin L."/>
            <person name="Pitluck S."/>
            <person name="Ivanova N."/>
            <person name="Mavromatis K."/>
            <person name="Ovchinnikova G."/>
            <person name="Pati A."/>
            <person name="Chen A."/>
            <person name="Palaniappan K."/>
            <person name="Land M."/>
            <person name="Hauser L."/>
            <person name="Chang Y.-J."/>
            <person name="Jeffries C.C."/>
            <person name="Brettin T."/>
            <person name="Detter J.C."/>
            <person name="Tapia R."/>
            <person name="Han C."/>
            <person name="Heimerl T."/>
            <person name="Weikl F."/>
            <person name="Brambilla E."/>
            <person name="Goker M."/>
            <person name="Bristow J."/>
            <person name="Eisen J.A."/>
            <person name="Markowitz V."/>
            <person name="Hugenholtz P."/>
            <person name="Kyrpides N.C."/>
            <person name="Klenk H.-P."/>
        </authorList>
    </citation>
    <scope>NUCLEOTIDE SEQUENCE [LARGE SCALE GENOMIC DNA]</scope>
    <source>
        <strain evidence="3">DSM 11486 / M11TL</strain>
    </source>
</reference>
<sequence>MVTSLSITHSSKHFPLMFTWKIVSDPIYNYVTFNKEVEEPIVNSILLQRLRYILQLQTAHLVYPGAMHSRFQHSLGVMHLSGVVAQDYTDKIIALYGEEALEGFPARSLVEAARLAGLLHDVGHAAFGHAFEEMVVWKNKKIPPELNNHEKIGVKLVEQLLEDELLKLEKNHDLPHLTEILLELLRENEPSAKILNVYRWIIKDSLYPTDIIDFLRRDSYYTGASEYGYIHHERLYLNTYPLRMKDNYILVLDRTAWGEFREYMVAKAGMYEHVYYHSVNRAFDRVLNEIISRMDSKYNLSDRVLMISTGNPYPYLELTDVFMYKLMMEHALYANDEIGRLCRTIMIDRKPPIRRVGREYILYASKGLTHLKELLKIMFSQQYRERVQKSIYEEVVSAVRERGVDYEDIWIDVLDISPVSKSVLIPSGSSKKPNLKLFLGKKSGREITLDRKVDLLEEGLPLMIIFRAYIARDKYSVELEPVVSKALESSMESVLGLTRREYDEALKNLFQHIDSVEHKSMTM</sequence>
<dbReference type="InterPro" id="IPR050135">
    <property type="entry name" value="dGTPase-like"/>
</dbReference>
<dbReference type="PANTHER" id="PTHR11373">
    <property type="entry name" value="DEOXYNUCLEOSIDE TRIPHOSPHATE TRIPHOSPHOHYDROLASE"/>
    <property type="match status" value="1"/>
</dbReference>
<dbReference type="GO" id="GO:0008832">
    <property type="term" value="F:dGTPase activity"/>
    <property type="evidence" value="ECO:0007669"/>
    <property type="project" value="TreeGrafter"/>
</dbReference>
<dbReference type="Proteomes" id="UP000002376">
    <property type="component" value="Chromosome"/>
</dbReference>
<keyword evidence="3" id="KW-1185">Reference proteome</keyword>
<dbReference type="PROSITE" id="PS51831">
    <property type="entry name" value="HD"/>
    <property type="match status" value="1"/>
</dbReference>
<protein>
    <submittedName>
        <fullName evidence="2">Metal dependent phosphohydrolase</fullName>
    </submittedName>
</protein>
<dbReference type="AlphaFoldDB" id="D5U0I9"/>
<dbReference type="SUPFAM" id="SSF109604">
    <property type="entry name" value="HD-domain/PDEase-like"/>
    <property type="match status" value="1"/>
</dbReference>
<evidence type="ECO:0000313" key="2">
    <source>
        <dbReference type="EMBL" id="ADG90639.1"/>
    </source>
</evidence>
<dbReference type="InterPro" id="IPR003607">
    <property type="entry name" value="HD/PDEase_dom"/>
</dbReference>
<dbReference type="KEGG" id="tag:Tagg_0364"/>
<dbReference type="GO" id="GO:0006203">
    <property type="term" value="P:dGTP catabolic process"/>
    <property type="evidence" value="ECO:0007669"/>
    <property type="project" value="TreeGrafter"/>
</dbReference>
<proteinExistence type="predicted"/>
<dbReference type="Gene3D" id="1.10.3210.10">
    <property type="entry name" value="Hypothetical protein af1432"/>
    <property type="match status" value="1"/>
</dbReference>
<dbReference type="SMART" id="SM00471">
    <property type="entry name" value="HDc"/>
    <property type="match status" value="1"/>
</dbReference>
<dbReference type="OrthoDB" id="8895at2157"/>
<feature type="domain" description="HD" evidence="1">
    <location>
        <begin position="70"/>
        <end position="221"/>
    </location>
</feature>
<dbReference type="eggNOG" id="arCOG04430">
    <property type="taxonomic scope" value="Archaea"/>
</dbReference>
<gene>
    <name evidence="2" type="ordered locus">Tagg_0364</name>
</gene>
<dbReference type="InterPro" id="IPR006674">
    <property type="entry name" value="HD_domain"/>
</dbReference>
<dbReference type="PANTHER" id="PTHR11373:SF4">
    <property type="entry name" value="DEOXYNUCLEOSIDE TRIPHOSPHATE TRIPHOSPHOHYDROLASE SAMHD1"/>
    <property type="match status" value="1"/>
</dbReference>
<dbReference type="STRING" id="633148.Tagg_0364"/>
<organism evidence="2 3">
    <name type="scientific">Thermosphaera aggregans (strain DSM 11486 / M11TL)</name>
    <dbReference type="NCBI Taxonomy" id="633148"/>
    <lineage>
        <taxon>Archaea</taxon>
        <taxon>Thermoproteota</taxon>
        <taxon>Thermoprotei</taxon>
        <taxon>Desulfurococcales</taxon>
        <taxon>Desulfurococcaceae</taxon>
        <taxon>Thermosphaera</taxon>
    </lineage>
</organism>
<evidence type="ECO:0000259" key="1">
    <source>
        <dbReference type="PROSITE" id="PS51831"/>
    </source>
</evidence>
<reference evidence="2 3" key="1">
    <citation type="journal article" date="2010" name="Stand. Genomic Sci.">
        <title>Complete genome sequence of Thermosphaera aggregans type strain (M11TL).</title>
        <authorList>
            <person name="Spring S."/>
            <person name="Rachel R."/>
            <person name="Lapidus A."/>
            <person name="Davenport K."/>
            <person name="Tice H."/>
            <person name="Copeland A."/>
            <person name="Cheng J.F."/>
            <person name="Lucas S."/>
            <person name="Chen F."/>
            <person name="Nolan M."/>
            <person name="Bruce D."/>
            <person name="Goodwin L."/>
            <person name="Pitluck S."/>
            <person name="Ivanova N."/>
            <person name="Mavromatis K."/>
            <person name="Ovchinnikova G."/>
            <person name="Pati A."/>
            <person name="Chen A."/>
            <person name="Palaniappan K."/>
            <person name="Land M."/>
            <person name="Hauser L."/>
            <person name="Chang Y.J."/>
            <person name="Jeffries C.C."/>
            <person name="Brettin T."/>
            <person name="Detter J.C."/>
            <person name="Tapia R."/>
            <person name="Han C."/>
            <person name="Heimerl T."/>
            <person name="Weikl F."/>
            <person name="Brambilla E."/>
            <person name="Goker M."/>
            <person name="Bristow J."/>
            <person name="Eisen J.A."/>
            <person name="Markowitz V."/>
            <person name="Hugenholtz P."/>
            <person name="Kyrpides N.C."/>
            <person name="Klenk H.P."/>
        </authorList>
    </citation>
    <scope>NUCLEOTIDE SEQUENCE [LARGE SCALE GENOMIC DNA]</scope>
    <source>
        <strain evidence="3">DSM 11486 / M11TL</strain>
    </source>
</reference>
<dbReference type="EMBL" id="CP001939">
    <property type="protein sequence ID" value="ADG90639.1"/>
    <property type="molecule type" value="Genomic_DNA"/>
</dbReference>
<dbReference type="CDD" id="cd00077">
    <property type="entry name" value="HDc"/>
    <property type="match status" value="1"/>
</dbReference>
<dbReference type="Pfam" id="PF01966">
    <property type="entry name" value="HD"/>
    <property type="match status" value="1"/>
</dbReference>
<reference key="3">
    <citation type="submission" date="2010-02" db="EMBL/GenBank/DDBJ databases">
        <title>Complete genome sequence of Thermosphaera aggregans type strain (M11TL).</title>
        <authorList>
            <consortium name="US DOE Joint Genome Institute (JGI-PGF)"/>
            <person name="Spring S."/>
            <person name="Lapidus A."/>
            <person name="Munk C."/>
            <person name="Schroeder M."/>
            <person name="Glavina Del Rio T."/>
            <person name="Tice H."/>
            <person name="Copeland A."/>
            <person name="Cheng J.-F."/>
            <person name="Lucas S."/>
            <person name="Chen F."/>
            <person name="Nolan M."/>
            <person name="Bruce D."/>
            <person name="Goodwin L."/>
            <person name="Pitluck S."/>
            <person name="Ivanova N."/>
            <person name="Mavromatis K."/>
            <person name="Ovchinnikova G."/>
            <person name="Pati A."/>
            <person name="Chen A."/>
            <person name="Palaniappan K."/>
            <person name="Land M."/>
            <person name="Hauser L."/>
            <person name="Chang Y.-J."/>
            <person name="Jeffries C.C."/>
            <person name="Brettin T."/>
            <person name="Detter J.C."/>
            <person name="Tapia R."/>
            <person name="Han C."/>
            <person name="Chain P."/>
            <person name="Heimerl T."/>
            <person name="Weik F."/>
            <person name="Goker M."/>
            <person name="Rachel R."/>
            <person name="Bristow J."/>
            <person name="Eisen J.A."/>
            <person name="Markowitz V."/>
            <person name="Hugenholtz P."/>
            <person name="Kyrpides N.C."/>
            <person name="Klenk H.-P."/>
        </authorList>
    </citation>
    <scope>NUCLEOTIDE SEQUENCE</scope>
    <source>
        <strain>DSM 11486</strain>
    </source>
</reference>
<name>D5U0I9_THEAM</name>